<dbReference type="Proteomes" id="UP000504610">
    <property type="component" value="Chromosome 2"/>
</dbReference>
<reference evidence="1" key="1">
    <citation type="journal article" date="2019" name="Database">
        <title>The radish genome database (RadishGD): an integrated information resource for radish genomics.</title>
        <authorList>
            <person name="Yu H.J."/>
            <person name="Baek S."/>
            <person name="Lee Y.J."/>
            <person name="Cho A."/>
            <person name="Mun J.H."/>
        </authorList>
    </citation>
    <scope>NUCLEOTIDE SEQUENCE [LARGE SCALE GENOMIC DNA]</scope>
    <source>
        <strain evidence="1">cv. WK10039</strain>
    </source>
</reference>
<proteinExistence type="predicted"/>
<dbReference type="GeneID" id="130508580"/>
<reference evidence="2" key="2">
    <citation type="submission" date="2025-08" db="UniProtKB">
        <authorList>
            <consortium name="RefSeq"/>
        </authorList>
    </citation>
    <scope>IDENTIFICATION</scope>
    <source>
        <tissue evidence="2">Leaf</tissue>
    </source>
</reference>
<evidence type="ECO:0000313" key="1">
    <source>
        <dbReference type="Proteomes" id="UP000504610"/>
    </source>
</evidence>
<organism evidence="1 2">
    <name type="scientific">Raphanus sativus</name>
    <name type="common">Radish</name>
    <name type="synonym">Raphanus raphanistrum var. sativus</name>
    <dbReference type="NCBI Taxonomy" id="3726"/>
    <lineage>
        <taxon>Eukaryota</taxon>
        <taxon>Viridiplantae</taxon>
        <taxon>Streptophyta</taxon>
        <taxon>Embryophyta</taxon>
        <taxon>Tracheophyta</taxon>
        <taxon>Spermatophyta</taxon>
        <taxon>Magnoliopsida</taxon>
        <taxon>eudicotyledons</taxon>
        <taxon>Gunneridae</taxon>
        <taxon>Pentapetalae</taxon>
        <taxon>rosids</taxon>
        <taxon>malvids</taxon>
        <taxon>Brassicales</taxon>
        <taxon>Brassicaceae</taxon>
        <taxon>Brassiceae</taxon>
        <taxon>Raphanus</taxon>
    </lineage>
</organism>
<dbReference type="OrthoDB" id="1110210at2759"/>
<gene>
    <name evidence="2" type="primary">LOC130508580</name>
</gene>
<dbReference type="PANTHER" id="PTHR11439">
    <property type="entry name" value="GAG-POL-RELATED RETROTRANSPOSON"/>
    <property type="match status" value="1"/>
</dbReference>
<dbReference type="AlphaFoldDB" id="A0A9W3D8V8"/>
<dbReference type="PANTHER" id="PTHR11439:SF467">
    <property type="entry name" value="INTEGRASE CATALYTIC DOMAIN-CONTAINING PROTEIN"/>
    <property type="match status" value="1"/>
</dbReference>
<keyword evidence="1" id="KW-1185">Reference proteome</keyword>
<dbReference type="KEGG" id="rsz:130508580"/>
<accession>A0A9W3D8V8</accession>
<protein>
    <submittedName>
        <fullName evidence="2">Secreted RxLR effector protein 161-like</fullName>
    </submittedName>
</protein>
<dbReference type="RefSeq" id="XP_056860138.1">
    <property type="nucleotide sequence ID" value="XM_057004158.1"/>
</dbReference>
<dbReference type="CDD" id="cd09272">
    <property type="entry name" value="RNase_HI_RT_Ty1"/>
    <property type="match status" value="1"/>
</dbReference>
<evidence type="ECO:0000313" key="2">
    <source>
        <dbReference type="RefSeq" id="XP_056860138.1"/>
    </source>
</evidence>
<name>A0A9W3D8V8_RAPSA</name>
<sequence length="212" mass="24346">MEILRDMTKKKLFLSQKAYIEKVLTRFGMLNVKLINTPWAANFHPTMSDEMTEGKTDYMSRVPYARAVGSLIYVIVCARSDLAHAVSVVSWFIVQPRKEHWMAVKRIFRYLKGTSDVGFVYGDKDPRLFIEYSDSDYVGDVDSMRSMTGYIFTLGGSVVSWKATLQLTVILSTTEAEYMALKEADKVVIWLRRLFSDLSLHHSKVIVFSFLL</sequence>